<protein>
    <submittedName>
        <fullName evidence="1">Uncharacterized protein</fullName>
    </submittedName>
</protein>
<dbReference type="Proteomes" id="UP000299102">
    <property type="component" value="Unassembled WGS sequence"/>
</dbReference>
<name>A0A4C1X7A0_EUMVA</name>
<keyword evidence="2" id="KW-1185">Reference proteome</keyword>
<evidence type="ECO:0000313" key="1">
    <source>
        <dbReference type="EMBL" id="GBP58920.1"/>
    </source>
</evidence>
<organism evidence="1 2">
    <name type="scientific">Eumeta variegata</name>
    <name type="common">Bagworm moth</name>
    <name type="synonym">Eumeta japonica</name>
    <dbReference type="NCBI Taxonomy" id="151549"/>
    <lineage>
        <taxon>Eukaryota</taxon>
        <taxon>Metazoa</taxon>
        <taxon>Ecdysozoa</taxon>
        <taxon>Arthropoda</taxon>
        <taxon>Hexapoda</taxon>
        <taxon>Insecta</taxon>
        <taxon>Pterygota</taxon>
        <taxon>Neoptera</taxon>
        <taxon>Endopterygota</taxon>
        <taxon>Lepidoptera</taxon>
        <taxon>Glossata</taxon>
        <taxon>Ditrysia</taxon>
        <taxon>Tineoidea</taxon>
        <taxon>Psychidae</taxon>
        <taxon>Oiketicinae</taxon>
        <taxon>Eumeta</taxon>
    </lineage>
</organism>
<gene>
    <name evidence="1" type="ORF">EVAR_46982_1</name>
</gene>
<evidence type="ECO:0000313" key="2">
    <source>
        <dbReference type="Proteomes" id="UP000299102"/>
    </source>
</evidence>
<comment type="caution">
    <text evidence="1">The sequence shown here is derived from an EMBL/GenBank/DDBJ whole genome shotgun (WGS) entry which is preliminary data.</text>
</comment>
<accession>A0A4C1X7A0</accession>
<dbReference type="AlphaFoldDB" id="A0A4C1X7A0"/>
<proteinExistence type="predicted"/>
<dbReference type="EMBL" id="BGZK01000748">
    <property type="protein sequence ID" value="GBP58920.1"/>
    <property type="molecule type" value="Genomic_DNA"/>
</dbReference>
<reference evidence="1 2" key="1">
    <citation type="journal article" date="2019" name="Commun. Biol.">
        <title>The bagworm genome reveals a unique fibroin gene that provides high tensile strength.</title>
        <authorList>
            <person name="Kono N."/>
            <person name="Nakamura H."/>
            <person name="Ohtoshi R."/>
            <person name="Tomita M."/>
            <person name="Numata K."/>
            <person name="Arakawa K."/>
        </authorList>
    </citation>
    <scope>NUCLEOTIDE SEQUENCE [LARGE SCALE GENOMIC DNA]</scope>
</reference>
<sequence>MILEQNAGGMKLHVPAGRAVELRLVSFQVLTSDSEFLYVFRFELCGADVYVCVSDALDRYRSVNRPRPSLGVKVKSWVAALSGPEKLDGPEKLRHSLTCRQQVSETRRQSEQSVINGYFSAPLRRRRPPQPALPVDRISEMTSFPRRNIFRVRSGNSVGPGPRF</sequence>